<dbReference type="PROSITE" id="PS00606">
    <property type="entry name" value="KS3_1"/>
    <property type="match status" value="1"/>
</dbReference>
<comment type="similarity">
    <text evidence="1 4">Belongs to the thiolase-like superfamily. Beta-ketoacyl-ACP synthases family.</text>
</comment>
<dbReference type="InterPro" id="IPR018201">
    <property type="entry name" value="Ketoacyl_synth_AS"/>
</dbReference>
<evidence type="ECO:0000256" key="1">
    <source>
        <dbReference type="ARBA" id="ARBA00008467"/>
    </source>
</evidence>
<keyword evidence="3" id="KW-0012">Acyltransferase</keyword>
<evidence type="ECO:0000313" key="6">
    <source>
        <dbReference type="EMBL" id="AZQ74715.1"/>
    </source>
</evidence>
<dbReference type="SMART" id="SM00825">
    <property type="entry name" value="PKS_KS"/>
    <property type="match status" value="1"/>
</dbReference>
<dbReference type="CDD" id="cd00834">
    <property type="entry name" value="KAS_I_II"/>
    <property type="match status" value="1"/>
</dbReference>
<evidence type="ECO:0000259" key="5">
    <source>
        <dbReference type="PROSITE" id="PS52004"/>
    </source>
</evidence>
<dbReference type="GO" id="GO:0004315">
    <property type="term" value="F:3-oxoacyl-[acyl-carrier-protein] synthase activity"/>
    <property type="evidence" value="ECO:0007669"/>
    <property type="project" value="InterPro"/>
</dbReference>
<reference evidence="6 7" key="1">
    <citation type="submission" date="2018-12" db="EMBL/GenBank/DDBJ databases">
        <title>The whole draft genome of Streptomyce luteoverticillatus CGMCC 15060.</title>
        <authorList>
            <person name="Feng Z."/>
            <person name="Chen G."/>
            <person name="Zhang J."/>
            <person name="Zhu H."/>
            <person name="Yu X."/>
            <person name="Zhang W."/>
            <person name="Zhang X."/>
        </authorList>
    </citation>
    <scope>NUCLEOTIDE SEQUENCE [LARGE SCALE GENOMIC DNA]</scope>
    <source>
        <strain evidence="6 7">CGMCC 15060</strain>
    </source>
</reference>
<dbReference type="PANTHER" id="PTHR11712">
    <property type="entry name" value="POLYKETIDE SYNTHASE-RELATED"/>
    <property type="match status" value="1"/>
</dbReference>
<dbReference type="GO" id="GO:0006633">
    <property type="term" value="P:fatty acid biosynthetic process"/>
    <property type="evidence" value="ECO:0007669"/>
    <property type="project" value="InterPro"/>
</dbReference>
<sequence length="407" mass="41659">MSEREVAVTGIGMVTPAGIGREATWDGLCAGVGLGAHDDELAGLPVDFSCRVPGFDGGALVGRQVAWRNDRFIHLALVAAREAVADAALDPATWDGARVAVVMGVGGNSADCWGREYGNLAEGRIEAISPTALLRSLPNMAAGEISTDLRALGPCLTTSTACASGATAIGTARDLLRSGACDIAIAGGAECARLPMASAAFHRMRALSGRRHDPAGASRPFDAERDGFVLGEGAAVLVLERPRDARARGARTRGVLSGYGASSDGRHPTYPAPDGAGARRALEAALADARAGVDEVHHVIAHGTAAPVTDQVEATLLCAVFGAPPPVTSLKGVIGHSLGAAGAINAACTVLALERQLVPPTANLDRLDDGIDLDVVTKVPRRHRMAGAISNAFGHGGQNAVLFFRST</sequence>
<evidence type="ECO:0000313" key="7">
    <source>
        <dbReference type="Proteomes" id="UP000267900"/>
    </source>
</evidence>
<gene>
    <name evidence="6" type="ORF">EKH77_29050</name>
</gene>
<dbReference type="InterPro" id="IPR016039">
    <property type="entry name" value="Thiolase-like"/>
</dbReference>
<proteinExistence type="inferred from homology"/>
<dbReference type="AlphaFoldDB" id="A0A3S9PR22"/>
<dbReference type="RefSeq" id="WP_126917217.1">
    <property type="nucleotide sequence ID" value="NZ_CP034587.1"/>
</dbReference>
<keyword evidence="7" id="KW-1185">Reference proteome</keyword>
<dbReference type="EMBL" id="CP034587">
    <property type="protein sequence ID" value="AZQ74715.1"/>
    <property type="molecule type" value="Genomic_DNA"/>
</dbReference>
<evidence type="ECO:0000256" key="2">
    <source>
        <dbReference type="ARBA" id="ARBA00022679"/>
    </source>
</evidence>
<dbReference type="Gene3D" id="3.40.47.10">
    <property type="match status" value="2"/>
</dbReference>
<evidence type="ECO:0000256" key="3">
    <source>
        <dbReference type="ARBA" id="ARBA00023315"/>
    </source>
</evidence>
<dbReference type="PROSITE" id="PS52004">
    <property type="entry name" value="KS3_2"/>
    <property type="match status" value="1"/>
</dbReference>
<dbReference type="InterPro" id="IPR020841">
    <property type="entry name" value="PKS_Beta-ketoAc_synthase_dom"/>
</dbReference>
<dbReference type="Pfam" id="PF02801">
    <property type="entry name" value="Ketoacyl-synt_C"/>
    <property type="match status" value="1"/>
</dbReference>
<dbReference type="InterPro" id="IPR014031">
    <property type="entry name" value="Ketoacyl_synth_C"/>
</dbReference>
<keyword evidence="2 4" id="KW-0808">Transferase</keyword>
<dbReference type="InterPro" id="IPR000794">
    <property type="entry name" value="Beta-ketoacyl_synthase"/>
</dbReference>
<protein>
    <submittedName>
        <fullName evidence="6">Beta-ketoacyl-[acyl-carrier-protein] synthase family protein</fullName>
    </submittedName>
</protein>
<dbReference type="PANTHER" id="PTHR11712:SF347">
    <property type="entry name" value="BETA KETOACYL-ACYL CARRIER PROTEIN SYNTHASE"/>
    <property type="match status" value="1"/>
</dbReference>
<dbReference type="SUPFAM" id="SSF53901">
    <property type="entry name" value="Thiolase-like"/>
    <property type="match status" value="2"/>
</dbReference>
<organism evidence="6 7">
    <name type="scientific">Streptomyces luteoverticillatus</name>
    <name type="common">Streptoverticillium luteoverticillatus</name>
    <dbReference type="NCBI Taxonomy" id="66425"/>
    <lineage>
        <taxon>Bacteria</taxon>
        <taxon>Bacillati</taxon>
        <taxon>Actinomycetota</taxon>
        <taxon>Actinomycetes</taxon>
        <taxon>Kitasatosporales</taxon>
        <taxon>Streptomycetaceae</taxon>
        <taxon>Streptomyces</taxon>
    </lineage>
</organism>
<dbReference type="Pfam" id="PF00109">
    <property type="entry name" value="ketoacyl-synt"/>
    <property type="match status" value="1"/>
</dbReference>
<name>A0A3S9PR22_STRLT</name>
<feature type="domain" description="Ketosynthase family 3 (KS3)" evidence="5">
    <location>
        <begin position="3"/>
        <end position="406"/>
    </location>
</feature>
<evidence type="ECO:0000256" key="4">
    <source>
        <dbReference type="RuleBase" id="RU003694"/>
    </source>
</evidence>
<accession>A0A3S9PR22</accession>
<dbReference type="OrthoDB" id="9808669at2"/>
<dbReference type="Proteomes" id="UP000267900">
    <property type="component" value="Chromosome"/>
</dbReference>
<dbReference type="InterPro" id="IPR014030">
    <property type="entry name" value="Ketoacyl_synth_N"/>
</dbReference>